<keyword evidence="3" id="KW-1003">Cell membrane</keyword>
<keyword evidence="6 7" id="KW-0472">Membrane</keyword>
<feature type="transmembrane region" description="Helical" evidence="7">
    <location>
        <begin position="12"/>
        <end position="35"/>
    </location>
</feature>
<feature type="domain" description="ABC transmembrane type-1" evidence="8">
    <location>
        <begin position="76"/>
        <end position="271"/>
    </location>
</feature>
<feature type="transmembrane region" description="Helical" evidence="7">
    <location>
        <begin position="265"/>
        <end position="282"/>
    </location>
</feature>
<dbReference type="RefSeq" id="WP_315607148.1">
    <property type="nucleotide sequence ID" value="NZ_CP130318.1"/>
</dbReference>
<dbReference type="InterPro" id="IPR035906">
    <property type="entry name" value="MetI-like_sf"/>
</dbReference>
<protein>
    <submittedName>
        <fullName evidence="9">Carbohydrate ABC transporter permease</fullName>
    </submittedName>
</protein>
<dbReference type="InterPro" id="IPR000515">
    <property type="entry name" value="MetI-like"/>
</dbReference>
<feature type="transmembrane region" description="Helical" evidence="7">
    <location>
        <begin position="185"/>
        <end position="211"/>
    </location>
</feature>
<name>A0AA96LI22_9BACL</name>
<sequence>MNTRKSEKSVIFTFSAYTLVTIASLICLIPFLLILSGSLTSNESIIRDGYRLFPKEFSSAAYKAIFAAPSPIVRAYGVTTFVTIVGTAIGLFLMTMAGYVLQRKDFRYRNRCMFFIYFTTLFSGGLVPWYIMMTSYLNLTDTYTALIFPGLMSPFLIILMRSFIRTTIPDEIVESAKIDGANDFRIYYQVVVPLAMPGIATVGLFLALGYWNGWFHSSLFINDPHKYELQYYLYNIINTMSFLADLGASTGVTVAVDIPMESTKLAMALIVTGPILLLYPFVQRFFVKGLTVGAVKG</sequence>
<evidence type="ECO:0000256" key="5">
    <source>
        <dbReference type="ARBA" id="ARBA00022989"/>
    </source>
</evidence>
<evidence type="ECO:0000313" key="10">
    <source>
        <dbReference type="Proteomes" id="UP001305702"/>
    </source>
</evidence>
<evidence type="ECO:0000313" key="9">
    <source>
        <dbReference type="EMBL" id="WNQ13368.1"/>
    </source>
</evidence>
<dbReference type="PANTHER" id="PTHR43744:SF9">
    <property type="entry name" value="POLYGALACTURONAN_RHAMNOGALACTURONAN TRANSPORT SYSTEM PERMEASE PROTEIN YTCP"/>
    <property type="match status" value="1"/>
</dbReference>
<dbReference type="EMBL" id="CP130318">
    <property type="protein sequence ID" value="WNQ13368.1"/>
    <property type="molecule type" value="Genomic_DNA"/>
</dbReference>
<comment type="similarity">
    <text evidence="7">Belongs to the binding-protein-dependent transport system permease family.</text>
</comment>
<evidence type="ECO:0000256" key="7">
    <source>
        <dbReference type="RuleBase" id="RU363032"/>
    </source>
</evidence>
<evidence type="ECO:0000256" key="2">
    <source>
        <dbReference type="ARBA" id="ARBA00022448"/>
    </source>
</evidence>
<accession>A0AA96LI22</accession>
<organism evidence="9 10">
    <name type="scientific">Paenibacillus aurantius</name>
    <dbReference type="NCBI Taxonomy" id="2918900"/>
    <lineage>
        <taxon>Bacteria</taxon>
        <taxon>Bacillati</taxon>
        <taxon>Bacillota</taxon>
        <taxon>Bacilli</taxon>
        <taxon>Bacillales</taxon>
        <taxon>Paenibacillaceae</taxon>
        <taxon>Paenibacillus</taxon>
    </lineage>
</organism>
<dbReference type="PROSITE" id="PS50928">
    <property type="entry name" value="ABC_TM1"/>
    <property type="match status" value="1"/>
</dbReference>
<feature type="transmembrane region" description="Helical" evidence="7">
    <location>
        <begin position="143"/>
        <end position="164"/>
    </location>
</feature>
<dbReference type="GO" id="GO:0055085">
    <property type="term" value="P:transmembrane transport"/>
    <property type="evidence" value="ECO:0007669"/>
    <property type="project" value="InterPro"/>
</dbReference>
<keyword evidence="4 7" id="KW-0812">Transmembrane</keyword>
<proteinExistence type="inferred from homology"/>
<keyword evidence="5 7" id="KW-1133">Transmembrane helix</keyword>
<dbReference type="Gene3D" id="1.10.3720.10">
    <property type="entry name" value="MetI-like"/>
    <property type="match status" value="1"/>
</dbReference>
<feature type="transmembrane region" description="Helical" evidence="7">
    <location>
        <begin position="231"/>
        <end position="258"/>
    </location>
</feature>
<evidence type="ECO:0000259" key="8">
    <source>
        <dbReference type="PROSITE" id="PS50928"/>
    </source>
</evidence>
<keyword evidence="10" id="KW-1185">Reference proteome</keyword>
<dbReference type="PANTHER" id="PTHR43744">
    <property type="entry name" value="ABC TRANSPORTER PERMEASE PROTEIN MG189-RELATED-RELATED"/>
    <property type="match status" value="1"/>
</dbReference>
<reference evidence="9 10" key="1">
    <citation type="submission" date="2022-02" db="EMBL/GenBank/DDBJ databases">
        <title>Paenibacillus sp. MBLB1776 Whole Genome Shotgun Sequencing.</title>
        <authorList>
            <person name="Hwang C.Y."/>
            <person name="Cho E.-S."/>
            <person name="Seo M.-J."/>
        </authorList>
    </citation>
    <scope>NUCLEOTIDE SEQUENCE [LARGE SCALE GENOMIC DNA]</scope>
    <source>
        <strain evidence="9 10">MBLB1776</strain>
    </source>
</reference>
<evidence type="ECO:0000256" key="1">
    <source>
        <dbReference type="ARBA" id="ARBA00004651"/>
    </source>
</evidence>
<comment type="subcellular location">
    <subcellularLocation>
        <location evidence="1 7">Cell membrane</location>
        <topology evidence="1 7">Multi-pass membrane protein</topology>
    </subcellularLocation>
</comment>
<dbReference type="KEGG" id="paun:MJA45_10195"/>
<gene>
    <name evidence="9" type="ORF">MJA45_10195</name>
</gene>
<keyword evidence="2 7" id="KW-0813">Transport</keyword>
<evidence type="ECO:0000256" key="4">
    <source>
        <dbReference type="ARBA" id="ARBA00022692"/>
    </source>
</evidence>
<dbReference type="CDD" id="cd06261">
    <property type="entry name" value="TM_PBP2"/>
    <property type="match status" value="1"/>
</dbReference>
<dbReference type="SUPFAM" id="SSF161098">
    <property type="entry name" value="MetI-like"/>
    <property type="match status" value="1"/>
</dbReference>
<feature type="transmembrane region" description="Helical" evidence="7">
    <location>
        <begin position="75"/>
        <end position="101"/>
    </location>
</feature>
<feature type="transmembrane region" description="Helical" evidence="7">
    <location>
        <begin position="113"/>
        <end position="131"/>
    </location>
</feature>
<dbReference type="GO" id="GO:0005886">
    <property type="term" value="C:plasma membrane"/>
    <property type="evidence" value="ECO:0007669"/>
    <property type="project" value="UniProtKB-SubCell"/>
</dbReference>
<evidence type="ECO:0000256" key="3">
    <source>
        <dbReference type="ARBA" id="ARBA00022475"/>
    </source>
</evidence>
<dbReference type="Pfam" id="PF00528">
    <property type="entry name" value="BPD_transp_1"/>
    <property type="match status" value="1"/>
</dbReference>
<evidence type="ECO:0000256" key="6">
    <source>
        <dbReference type="ARBA" id="ARBA00023136"/>
    </source>
</evidence>
<dbReference type="AlphaFoldDB" id="A0AA96LI22"/>
<dbReference type="Proteomes" id="UP001305702">
    <property type="component" value="Chromosome"/>
</dbReference>